<protein>
    <recommendedName>
        <fullName evidence="3">Probable chemoreceptor glutamine deamidase CheD</fullName>
        <ecNumber evidence="3">3.5.1.44</ecNumber>
    </recommendedName>
</protein>
<dbReference type="InterPro" id="IPR011324">
    <property type="entry name" value="Cytotoxic_necrot_fac-like_cat"/>
</dbReference>
<proteinExistence type="inferred from homology"/>
<dbReference type="STRING" id="1122189.SAMN02745165_02216"/>
<keyword evidence="1 3" id="KW-0145">Chemotaxis</keyword>
<dbReference type="GO" id="GO:0006935">
    <property type="term" value="P:chemotaxis"/>
    <property type="evidence" value="ECO:0007669"/>
    <property type="project" value="UniProtKB-UniRule"/>
</dbReference>
<sequence>MSLPCRSLDKIFLHPGELAIAVEPTEITTVLGSCVSLVLYSPRLRIGAMCHITMPNGTEIKPGKYADQTIEFLLAEFQRKGIKRRETIVKLFGGADMFSTKDNRRIGTIGAENVRSAIATLNRSGYEPMVTDIGGPQGRKLIFYSDTGEVLRKWVKKELLTF</sequence>
<dbReference type="Gene3D" id="3.30.1330.200">
    <property type="match status" value="1"/>
</dbReference>
<comment type="similarity">
    <text evidence="3">Belongs to the CheD family.</text>
</comment>
<dbReference type="GO" id="GO:0050568">
    <property type="term" value="F:protein-glutamine glutaminase activity"/>
    <property type="evidence" value="ECO:0007669"/>
    <property type="project" value="UniProtKB-UniRule"/>
</dbReference>
<dbReference type="RefSeq" id="WP_072908791.1">
    <property type="nucleotide sequence ID" value="NZ_FQZT01000007.1"/>
</dbReference>
<dbReference type="EC" id="3.5.1.44" evidence="3"/>
<dbReference type="PANTHER" id="PTHR35147:SF1">
    <property type="entry name" value="CHEMORECEPTOR GLUTAMINE DEAMIDASE CHED-RELATED"/>
    <property type="match status" value="1"/>
</dbReference>
<evidence type="ECO:0000256" key="1">
    <source>
        <dbReference type="ARBA" id="ARBA00022500"/>
    </source>
</evidence>
<evidence type="ECO:0000313" key="4">
    <source>
        <dbReference type="EMBL" id="SHJ37056.1"/>
    </source>
</evidence>
<keyword evidence="2 3" id="KW-0378">Hydrolase</keyword>
<evidence type="ECO:0000313" key="5">
    <source>
        <dbReference type="Proteomes" id="UP000184171"/>
    </source>
</evidence>
<gene>
    <name evidence="3" type="primary">cheD</name>
    <name evidence="4" type="ORF">SAMN02745165_02216</name>
</gene>
<evidence type="ECO:0000256" key="3">
    <source>
        <dbReference type="HAMAP-Rule" id="MF_01440"/>
    </source>
</evidence>
<reference evidence="4 5" key="1">
    <citation type="submission" date="2016-11" db="EMBL/GenBank/DDBJ databases">
        <authorList>
            <person name="Jaros S."/>
            <person name="Januszkiewicz K."/>
            <person name="Wedrychowicz H."/>
        </authorList>
    </citation>
    <scope>NUCLEOTIDE SEQUENCE [LARGE SCALE GENOMIC DNA]</scope>
    <source>
        <strain evidence="4 5">DSM 5091</strain>
    </source>
</reference>
<dbReference type="OrthoDB" id="9807202at2"/>
<name>A0A1M6IRC7_MALRU</name>
<organism evidence="4 5">
    <name type="scientific">Malonomonas rubra DSM 5091</name>
    <dbReference type="NCBI Taxonomy" id="1122189"/>
    <lineage>
        <taxon>Bacteria</taxon>
        <taxon>Pseudomonadati</taxon>
        <taxon>Thermodesulfobacteriota</taxon>
        <taxon>Desulfuromonadia</taxon>
        <taxon>Desulfuromonadales</taxon>
        <taxon>Geopsychrobacteraceae</taxon>
        <taxon>Malonomonas</taxon>
    </lineage>
</organism>
<dbReference type="HAMAP" id="MF_01440">
    <property type="entry name" value="CheD"/>
    <property type="match status" value="1"/>
</dbReference>
<evidence type="ECO:0000256" key="2">
    <source>
        <dbReference type="ARBA" id="ARBA00022801"/>
    </source>
</evidence>
<dbReference type="Proteomes" id="UP000184171">
    <property type="component" value="Unassembled WGS sequence"/>
</dbReference>
<comment type="catalytic activity">
    <reaction evidence="3">
        <text>L-glutaminyl-[protein] + H2O = L-glutamyl-[protein] + NH4(+)</text>
        <dbReference type="Rhea" id="RHEA:16441"/>
        <dbReference type="Rhea" id="RHEA-COMP:10207"/>
        <dbReference type="Rhea" id="RHEA-COMP:10208"/>
        <dbReference type="ChEBI" id="CHEBI:15377"/>
        <dbReference type="ChEBI" id="CHEBI:28938"/>
        <dbReference type="ChEBI" id="CHEBI:29973"/>
        <dbReference type="ChEBI" id="CHEBI:30011"/>
        <dbReference type="EC" id="3.5.1.44"/>
    </reaction>
</comment>
<keyword evidence="5" id="KW-1185">Reference proteome</keyword>
<comment type="function">
    <text evidence="3">Probably deamidates glutamine residues to glutamate on methyl-accepting chemotaxis receptors (MCPs), playing an important role in chemotaxis.</text>
</comment>
<dbReference type="Pfam" id="PF03975">
    <property type="entry name" value="CheD"/>
    <property type="match status" value="1"/>
</dbReference>
<dbReference type="CDD" id="cd16352">
    <property type="entry name" value="CheD"/>
    <property type="match status" value="1"/>
</dbReference>
<accession>A0A1M6IRC7</accession>
<dbReference type="AlphaFoldDB" id="A0A1M6IRC7"/>
<dbReference type="InterPro" id="IPR038592">
    <property type="entry name" value="CheD-like_sf"/>
</dbReference>
<dbReference type="InterPro" id="IPR005659">
    <property type="entry name" value="Chemorcpt_Glu_NH3ase_CheD"/>
</dbReference>
<dbReference type="PANTHER" id="PTHR35147">
    <property type="entry name" value="CHEMORECEPTOR GLUTAMINE DEAMIDASE CHED-RELATED"/>
    <property type="match status" value="1"/>
</dbReference>
<dbReference type="SUPFAM" id="SSF64438">
    <property type="entry name" value="CNF1/YfiH-like putative cysteine hydrolases"/>
    <property type="match status" value="1"/>
</dbReference>
<dbReference type="EMBL" id="FQZT01000007">
    <property type="protein sequence ID" value="SHJ37056.1"/>
    <property type="molecule type" value="Genomic_DNA"/>
</dbReference>